<dbReference type="InterPro" id="IPR008255">
    <property type="entry name" value="Pyr_nucl-diS_OxRdtase_2_AS"/>
</dbReference>
<dbReference type="CDD" id="cd03026">
    <property type="entry name" value="AhpF_NTD_C"/>
    <property type="match status" value="1"/>
</dbReference>
<evidence type="ECO:0000256" key="5">
    <source>
        <dbReference type="ARBA" id="ARBA00023002"/>
    </source>
</evidence>
<feature type="domain" description="FAD/NAD(P)-binding" evidence="11">
    <location>
        <begin position="209"/>
        <end position="495"/>
    </location>
</feature>
<dbReference type="SUPFAM" id="SSF52833">
    <property type="entry name" value="Thioredoxin-like"/>
    <property type="match status" value="2"/>
</dbReference>
<evidence type="ECO:0000256" key="4">
    <source>
        <dbReference type="ARBA" id="ARBA00022827"/>
    </source>
</evidence>
<dbReference type="Pfam" id="PF07992">
    <property type="entry name" value="Pyr_redox_2"/>
    <property type="match status" value="1"/>
</dbReference>
<comment type="subunit">
    <text evidence="2">Homodimer.</text>
</comment>
<dbReference type="GO" id="GO:0102039">
    <property type="term" value="F:NADH-dependent peroxiredoxin activity"/>
    <property type="evidence" value="ECO:0007669"/>
    <property type="project" value="InterPro"/>
</dbReference>
<dbReference type="GO" id="GO:0005829">
    <property type="term" value="C:cytosol"/>
    <property type="evidence" value="ECO:0007669"/>
    <property type="project" value="UniProtKB-ARBA"/>
</dbReference>
<dbReference type="InterPro" id="IPR012336">
    <property type="entry name" value="Thioredoxin-like_fold"/>
</dbReference>
<protein>
    <submittedName>
        <fullName evidence="13">NADH dehydrogenase</fullName>
    </submittedName>
</protein>
<dbReference type="PRINTS" id="PR00469">
    <property type="entry name" value="PNDRDTASEII"/>
</dbReference>
<feature type="binding site" evidence="9">
    <location>
        <begin position="350"/>
        <end position="364"/>
    </location>
    <ligand>
        <name>NAD(+)</name>
        <dbReference type="ChEBI" id="CHEBI:57540"/>
    </ligand>
</feature>
<keyword evidence="4 9" id="KW-0274">FAD</keyword>
<dbReference type="Gene3D" id="3.40.30.80">
    <property type="match status" value="1"/>
</dbReference>
<keyword evidence="6 9" id="KW-0520">NAD</keyword>
<keyword evidence="3" id="KW-0285">Flavoprotein</keyword>
<dbReference type="PIRSF" id="PIRSF000238">
    <property type="entry name" value="AhpF"/>
    <property type="match status" value="1"/>
</dbReference>
<proteinExistence type="inferred from homology"/>
<evidence type="ECO:0000256" key="2">
    <source>
        <dbReference type="ARBA" id="ARBA00011738"/>
    </source>
</evidence>
<accession>A0A854WF59</accession>
<dbReference type="InterPro" id="IPR044142">
    <property type="entry name" value="AhpF_NTD_N"/>
</dbReference>
<sequence length="511" mass="55382">MSLTPDIKNQLKQYLDLLESDIVFQVNLGDDQNSKNVKEFLEEIANMSSKITIEEKSLTRQPSFKIAQLDKESGVEFAGIPLGHEFTSFVLALLQVSGRPPKIEQELANQIKAIDKELHFETYVSLSCHNCPDVVQAFNIMSVLNPKISHTMIEGGMFQDEVKERGIMAVPTVYLDNQVFSSGRTTVEQLLEKITGPASADNFSEKGVYDVLVIGGGPAGNSSAIYAARKGLKTGLLAETFGGQVMETVGIENMIGTLYTEGPKLMAQIEEHTKSYNVDIIKVQLATSIAKKEDLIEVTLANGAVLQAKTAILALGAKWRNINVPGEDEFRNKGVTYCPHCDGPLFEGKDVAVIGGGNSGMEAALDLAGLCKQVTVLEFLPEVKADQVLQDRAAKTNNLTIITNAATKDIVGQDHVTGLNYTDRESQEEKHIDLEGVFVQIGLVPNTQWLKDSGIELTDRGEIVVDGHGSTNIPGIFAAGDCTNSIYKQIIISMGSGATAAIGAFDYLIRQ</sequence>
<keyword evidence="9" id="KW-0521">NADP</keyword>
<evidence type="ECO:0000256" key="8">
    <source>
        <dbReference type="ARBA" id="ARBA00023284"/>
    </source>
</evidence>
<dbReference type="NCBIfam" id="TIGR03140">
    <property type="entry name" value="AhpF"/>
    <property type="match status" value="1"/>
</dbReference>
<dbReference type="InterPro" id="IPR036249">
    <property type="entry name" value="Thioredoxin-like_sf"/>
</dbReference>
<dbReference type="Gene3D" id="3.50.50.60">
    <property type="entry name" value="FAD/NAD(P)-binding domain"/>
    <property type="match status" value="2"/>
</dbReference>
<evidence type="ECO:0000313" key="13">
    <source>
        <dbReference type="EMBL" id="PCH13683.1"/>
    </source>
</evidence>
<comment type="similarity">
    <text evidence="1">Belongs to the class-II pyridine nucleotide-disulfide oxidoreductase family.</text>
</comment>
<feature type="binding site" evidence="9">
    <location>
        <begin position="210"/>
        <end position="225"/>
    </location>
    <ligand>
        <name>FAD</name>
        <dbReference type="ChEBI" id="CHEBI:57692"/>
    </ligand>
</feature>
<dbReference type="PROSITE" id="PS51354">
    <property type="entry name" value="GLUTAREDOXIN_2"/>
    <property type="match status" value="1"/>
</dbReference>
<evidence type="ECO:0000256" key="6">
    <source>
        <dbReference type="ARBA" id="ARBA00023027"/>
    </source>
</evidence>
<dbReference type="PRINTS" id="PR00368">
    <property type="entry name" value="FADPNR"/>
</dbReference>
<dbReference type="InterPro" id="IPR012081">
    <property type="entry name" value="Alkyl_hydroperoxide_Rdtase_suF"/>
</dbReference>
<evidence type="ECO:0000256" key="10">
    <source>
        <dbReference type="PIRSR" id="PIRSR000238-2"/>
    </source>
</evidence>
<dbReference type="GO" id="GO:0016668">
    <property type="term" value="F:oxidoreductase activity, acting on a sulfur group of donors, NAD(P) as acceptor"/>
    <property type="evidence" value="ECO:0007669"/>
    <property type="project" value="UniProtKB-ARBA"/>
</dbReference>
<dbReference type="Proteomes" id="UP000217465">
    <property type="component" value="Unassembled WGS sequence"/>
</dbReference>
<organism evidence="13 14">
    <name type="scientific">Streptococcus parauberis</name>
    <dbReference type="NCBI Taxonomy" id="1348"/>
    <lineage>
        <taxon>Bacteria</taxon>
        <taxon>Bacillati</taxon>
        <taxon>Bacillota</taxon>
        <taxon>Bacilli</taxon>
        <taxon>Lactobacillales</taxon>
        <taxon>Streptococcaceae</taxon>
        <taxon>Streptococcus</taxon>
    </lineage>
</organism>
<dbReference type="GO" id="GO:0032991">
    <property type="term" value="C:protein-containing complex"/>
    <property type="evidence" value="ECO:0007669"/>
    <property type="project" value="UniProtKB-ARBA"/>
</dbReference>
<dbReference type="EMBL" id="NSGR01000004">
    <property type="protein sequence ID" value="PCH13683.1"/>
    <property type="molecule type" value="Genomic_DNA"/>
</dbReference>
<dbReference type="SUPFAM" id="SSF51905">
    <property type="entry name" value="FAD/NAD(P)-binding domain"/>
    <property type="match status" value="1"/>
</dbReference>
<feature type="binding site" evidence="9">
    <location>
        <begin position="471"/>
        <end position="481"/>
    </location>
    <ligand>
        <name>FAD</name>
        <dbReference type="ChEBI" id="CHEBI:57692"/>
    </ligand>
</feature>
<dbReference type="FunFam" id="3.50.50.60:FF:000007">
    <property type="entry name" value="Alkyl hydroperoxide reductase, F subunit"/>
    <property type="match status" value="1"/>
</dbReference>
<dbReference type="CDD" id="cd02974">
    <property type="entry name" value="AhpF_NTD_N"/>
    <property type="match status" value="1"/>
</dbReference>
<comment type="cofactor">
    <cofactor evidence="9">
        <name>FAD</name>
        <dbReference type="ChEBI" id="CHEBI:57692"/>
    </cofactor>
    <text evidence="9">Binds 1 FAD per subunit.</text>
</comment>
<dbReference type="GO" id="GO:0051287">
    <property type="term" value="F:NAD binding"/>
    <property type="evidence" value="ECO:0007669"/>
    <property type="project" value="InterPro"/>
</dbReference>
<evidence type="ECO:0000313" key="14">
    <source>
        <dbReference type="Proteomes" id="UP000217465"/>
    </source>
</evidence>
<reference evidence="13 14" key="1">
    <citation type="submission" date="2016-06" db="EMBL/GenBank/DDBJ databases">
        <authorList>
            <person name="Haines A.N."/>
            <person name="Council K.R."/>
        </authorList>
    </citation>
    <scope>NUCLEOTIDE SEQUENCE [LARGE SCALE GENOMIC DNA]</scope>
    <source>
        <strain evidence="13 14">SP158-29</strain>
    </source>
</reference>
<dbReference type="GO" id="GO:0050660">
    <property type="term" value="F:flavin adenine dinucleotide binding"/>
    <property type="evidence" value="ECO:0007669"/>
    <property type="project" value="InterPro"/>
</dbReference>
<dbReference type="InterPro" id="IPR023753">
    <property type="entry name" value="FAD/NAD-binding_dom"/>
</dbReference>
<keyword evidence="8 10" id="KW-0676">Redox-active center</keyword>
<evidence type="ECO:0000259" key="11">
    <source>
        <dbReference type="Pfam" id="PF07992"/>
    </source>
</evidence>
<evidence type="ECO:0000256" key="9">
    <source>
        <dbReference type="PIRSR" id="PIRSR000238-1"/>
    </source>
</evidence>
<dbReference type="PANTHER" id="PTHR48105">
    <property type="entry name" value="THIOREDOXIN REDUCTASE 1-RELATED-RELATED"/>
    <property type="match status" value="1"/>
</dbReference>
<evidence type="ECO:0000256" key="7">
    <source>
        <dbReference type="ARBA" id="ARBA00023157"/>
    </source>
</evidence>
<dbReference type="InterPro" id="IPR044141">
    <property type="entry name" value="AhpF_NTD_C"/>
</dbReference>
<dbReference type="Pfam" id="PF13192">
    <property type="entry name" value="Thioredoxin_3"/>
    <property type="match status" value="1"/>
</dbReference>
<comment type="caution">
    <text evidence="13">The sequence shown here is derived from an EMBL/GenBank/DDBJ whole genome shotgun (WGS) entry which is preliminary data.</text>
</comment>
<evidence type="ECO:0000256" key="3">
    <source>
        <dbReference type="ARBA" id="ARBA00022630"/>
    </source>
</evidence>
<name>A0A854WF59_9STRE</name>
<dbReference type="RefSeq" id="WP_096633301.1">
    <property type="nucleotide sequence ID" value="NZ_NSGR01000004.1"/>
</dbReference>
<gene>
    <name evidence="13" type="primary">ahpF</name>
    <name evidence="13" type="ORF">A9Y57_00316</name>
</gene>
<keyword evidence="7 10" id="KW-1015">Disulfide bond</keyword>
<dbReference type="GO" id="GO:0000302">
    <property type="term" value="P:response to reactive oxygen species"/>
    <property type="evidence" value="ECO:0007669"/>
    <property type="project" value="InterPro"/>
</dbReference>
<evidence type="ECO:0000259" key="12">
    <source>
        <dbReference type="Pfam" id="PF13192"/>
    </source>
</evidence>
<dbReference type="PROSITE" id="PS00573">
    <property type="entry name" value="PYRIDINE_REDOX_2"/>
    <property type="match status" value="1"/>
</dbReference>
<dbReference type="InterPro" id="IPR036188">
    <property type="entry name" value="FAD/NAD-bd_sf"/>
</dbReference>
<dbReference type="AlphaFoldDB" id="A0A854WF59"/>
<feature type="disulfide bond" description="Redox-active" evidence="10">
    <location>
        <begin position="338"/>
        <end position="341"/>
    </location>
</feature>
<dbReference type="InterPro" id="IPR050097">
    <property type="entry name" value="Ferredoxin-NADP_redctase_2"/>
</dbReference>
<evidence type="ECO:0000256" key="1">
    <source>
        <dbReference type="ARBA" id="ARBA00009333"/>
    </source>
</evidence>
<feature type="domain" description="Thioredoxin-like fold" evidence="12">
    <location>
        <begin position="124"/>
        <end position="194"/>
    </location>
</feature>
<keyword evidence="5" id="KW-0560">Oxidoreductase</keyword>